<accession>A0AC35FL02</accession>
<dbReference type="Proteomes" id="UP000887580">
    <property type="component" value="Unplaced"/>
</dbReference>
<proteinExistence type="predicted"/>
<evidence type="ECO:0000313" key="1">
    <source>
        <dbReference type="Proteomes" id="UP000887580"/>
    </source>
</evidence>
<protein>
    <submittedName>
        <fullName evidence="2">Uncharacterized protein</fullName>
    </submittedName>
</protein>
<reference evidence="2" key="1">
    <citation type="submission" date="2022-11" db="UniProtKB">
        <authorList>
            <consortium name="WormBaseParasite"/>
        </authorList>
    </citation>
    <scope>IDENTIFICATION</scope>
</reference>
<evidence type="ECO:0000313" key="2">
    <source>
        <dbReference type="WBParaSite" id="PS1159_v2.g1854.t1"/>
    </source>
</evidence>
<name>A0AC35FL02_9BILA</name>
<dbReference type="WBParaSite" id="PS1159_v2.g1854.t1">
    <property type="protein sequence ID" value="PS1159_v2.g1854.t1"/>
    <property type="gene ID" value="PS1159_v2.g1854"/>
</dbReference>
<sequence>MLVADLNSFGASAPSIEVERRKLRVLELMRFKEFRQTMLEKLKRKATAVGKGGINKSDDDGTTTARLPSSSFLQTPGNVSKRGSIESHPETENEKESGNKRSIDPETENEKESGNKSIAANSEESVDINIDVQVNIESGQCILRANPTFTNTGLTSNATQASLALSKRPSARDLKAKAFAATHCITKLAIPSVDVKVFYTSNDATAAT</sequence>
<organism evidence="1 2">
    <name type="scientific">Panagrolaimus sp. PS1159</name>
    <dbReference type="NCBI Taxonomy" id="55785"/>
    <lineage>
        <taxon>Eukaryota</taxon>
        <taxon>Metazoa</taxon>
        <taxon>Ecdysozoa</taxon>
        <taxon>Nematoda</taxon>
        <taxon>Chromadorea</taxon>
        <taxon>Rhabditida</taxon>
        <taxon>Tylenchina</taxon>
        <taxon>Panagrolaimomorpha</taxon>
        <taxon>Panagrolaimoidea</taxon>
        <taxon>Panagrolaimidae</taxon>
        <taxon>Panagrolaimus</taxon>
    </lineage>
</organism>